<dbReference type="GO" id="GO:0016853">
    <property type="term" value="F:isomerase activity"/>
    <property type="evidence" value="ECO:0007669"/>
    <property type="project" value="UniProtKB-KW"/>
</dbReference>
<dbReference type="PANTHER" id="PTHR12110">
    <property type="entry name" value="HYDROXYPYRUVATE ISOMERASE"/>
    <property type="match status" value="1"/>
</dbReference>
<dbReference type="InterPro" id="IPR013022">
    <property type="entry name" value="Xyl_isomerase-like_TIM-brl"/>
</dbReference>
<evidence type="ECO:0000259" key="1">
    <source>
        <dbReference type="Pfam" id="PF01261"/>
    </source>
</evidence>
<evidence type="ECO:0000313" key="2">
    <source>
        <dbReference type="EMBL" id="QNM09801.1"/>
    </source>
</evidence>
<organism evidence="2 3">
    <name type="scientific">Wansuia hejianensis</name>
    <dbReference type="NCBI Taxonomy" id="2763667"/>
    <lineage>
        <taxon>Bacteria</taxon>
        <taxon>Bacillati</taxon>
        <taxon>Bacillota</taxon>
        <taxon>Clostridia</taxon>
        <taxon>Lachnospirales</taxon>
        <taxon>Lachnospiraceae</taxon>
        <taxon>Wansuia</taxon>
    </lineage>
</organism>
<dbReference type="SUPFAM" id="SSF51658">
    <property type="entry name" value="Xylose isomerase-like"/>
    <property type="match status" value="1"/>
</dbReference>
<feature type="domain" description="Xylose isomerase-like TIM barrel" evidence="1">
    <location>
        <begin position="20"/>
        <end position="277"/>
    </location>
</feature>
<dbReference type="Proteomes" id="UP000515860">
    <property type="component" value="Chromosome"/>
</dbReference>
<gene>
    <name evidence="2" type="ORF">H9Q79_05805</name>
</gene>
<proteinExistence type="predicted"/>
<sequence>MNKIGVMLEAFHTDIPTAISLARKAGAEGVQFYAGTGPLDCDRCTAEDRRAFYRTLLRNELEISALCADLGGHGFTRPAGNLERLEKTGRMLAWANELGCHTATTHLGVIPDGDGPVRRTLKEACLRLNELGERYDVHLAIETGPEPIAVLSGFLEETGCPFIGINYDPANLVMVTGDDPVAGVAAAGSRIVHTHVKDGKMLKKTDPEIIYRFLAEGGIEDFRLGDYFQETPLMEGQVDLPAWYRALKAAGYTGYLTIERETAADPGDSYREILRCIEVIRSFSGC</sequence>
<evidence type="ECO:0000313" key="3">
    <source>
        <dbReference type="Proteomes" id="UP000515860"/>
    </source>
</evidence>
<reference evidence="2 3" key="1">
    <citation type="submission" date="2020-08" db="EMBL/GenBank/DDBJ databases">
        <authorList>
            <person name="Liu C."/>
            <person name="Sun Q."/>
        </authorList>
    </citation>
    <scope>NUCLEOTIDE SEQUENCE [LARGE SCALE GENOMIC DNA]</scope>
    <source>
        <strain evidence="2 3">NSJ-29</strain>
    </source>
</reference>
<protein>
    <submittedName>
        <fullName evidence="2">Sugar phosphate isomerase/epimerase</fullName>
    </submittedName>
</protein>
<dbReference type="InterPro" id="IPR050312">
    <property type="entry name" value="IolE/XylAMocC-like"/>
</dbReference>
<keyword evidence="2" id="KW-0413">Isomerase</keyword>
<dbReference type="Pfam" id="PF01261">
    <property type="entry name" value="AP_endonuc_2"/>
    <property type="match status" value="1"/>
</dbReference>
<keyword evidence="3" id="KW-1185">Reference proteome</keyword>
<dbReference type="Gene3D" id="3.20.20.150">
    <property type="entry name" value="Divalent-metal-dependent TIM barrel enzymes"/>
    <property type="match status" value="1"/>
</dbReference>
<dbReference type="EMBL" id="CP060635">
    <property type="protein sequence ID" value="QNM09801.1"/>
    <property type="molecule type" value="Genomic_DNA"/>
</dbReference>
<dbReference type="RefSeq" id="WP_249329389.1">
    <property type="nucleotide sequence ID" value="NZ_CP060635.1"/>
</dbReference>
<name>A0A7G9GG69_9FIRM</name>
<dbReference type="PANTHER" id="PTHR12110:SF41">
    <property type="entry name" value="INOSOSE DEHYDRATASE"/>
    <property type="match status" value="1"/>
</dbReference>
<dbReference type="InterPro" id="IPR036237">
    <property type="entry name" value="Xyl_isomerase-like_sf"/>
</dbReference>
<dbReference type="AlphaFoldDB" id="A0A7G9GG69"/>
<accession>A0A7G9GG69</accession>
<dbReference type="KEGG" id="whj:H9Q79_05805"/>